<comment type="caution">
    <text evidence="7">The sequence shown here is derived from an EMBL/GenBank/DDBJ whole genome shotgun (WGS) entry which is preliminary data.</text>
</comment>
<dbReference type="AlphaFoldDB" id="A0A4R3KSS8"/>
<evidence type="ECO:0000313" key="7">
    <source>
        <dbReference type="EMBL" id="TCS88184.1"/>
    </source>
</evidence>
<dbReference type="RefSeq" id="WP_132128418.1">
    <property type="nucleotide sequence ID" value="NZ_CP042432.1"/>
</dbReference>
<evidence type="ECO:0000256" key="2">
    <source>
        <dbReference type="ARBA" id="ARBA00022475"/>
    </source>
</evidence>
<dbReference type="InterPro" id="IPR005495">
    <property type="entry name" value="LptG/LptF_permease"/>
</dbReference>
<keyword evidence="5 6" id="KW-0472">Membrane</keyword>
<keyword evidence="2" id="KW-1003">Cell membrane</keyword>
<dbReference type="Pfam" id="PF03739">
    <property type="entry name" value="LptF_LptG"/>
    <property type="match status" value="1"/>
</dbReference>
<protein>
    <submittedName>
        <fullName evidence="7">Lipopolysaccharide export system permease protein</fullName>
    </submittedName>
</protein>
<accession>A0A4R3KSS8</accession>
<evidence type="ECO:0000313" key="8">
    <source>
        <dbReference type="Proteomes" id="UP000295807"/>
    </source>
</evidence>
<feature type="transmembrane region" description="Helical" evidence="6">
    <location>
        <begin position="345"/>
        <end position="364"/>
    </location>
</feature>
<feature type="transmembrane region" description="Helical" evidence="6">
    <location>
        <begin position="63"/>
        <end position="89"/>
    </location>
</feature>
<evidence type="ECO:0000256" key="5">
    <source>
        <dbReference type="ARBA" id="ARBA00023136"/>
    </source>
</evidence>
<feature type="transmembrane region" description="Helical" evidence="6">
    <location>
        <begin position="110"/>
        <end position="133"/>
    </location>
</feature>
<keyword evidence="4 6" id="KW-1133">Transmembrane helix</keyword>
<sequence>MRKRRFKIPGISLLDRYIIKRFLGTFFLTLAIFMAIAVVFDISEKMDDFLKWEAPVEKIVVDYYLNFVLFYASFLSPFLIFVSVILFTAKMANDTEVVAILSGGISYNRFLYPYFLAALFLAAITFVFNGYVIPPATKTKYDFEMTYEEKKNSGVARDIHMQLDAETFAYVESFNIDNSVGYKFSLERFEGQDLRYKLMADRILWDTTLNKWLIEDYSIRYIDSLREKMIRGDKIDTTLAFSPSDFDIKDDELTTTMTMNELEENIRVEKIRGTGNLEVFQYEYHRRFASPFTVFILVLIGVSLSSRKSRGGVGASLGLGIGLSFLYVLFMQFASVFSIQGNVPPVVAAWLPNVIFGSIAYYLYRIAPK</sequence>
<feature type="transmembrane region" description="Helical" evidence="6">
    <location>
        <begin position="288"/>
        <end position="305"/>
    </location>
</feature>
<evidence type="ECO:0000256" key="6">
    <source>
        <dbReference type="SAM" id="Phobius"/>
    </source>
</evidence>
<evidence type="ECO:0000256" key="1">
    <source>
        <dbReference type="ARBA" id="ARBA00004651"/>
    </source>
</evidence>
<gene>
    <name evidence="7" type="ORF">EDD80_10345</name>
</gene>
<dbReference type="PANTHER" id="PTHR33529:SF8">
    <property type="entry name" value="PERMEASE, YJGP_YJGQ FAMILY"/>
    <property type="match status" value="1"/>
</dbReference>
<keyword evidence="8" id="KW-1185">Reference proteome</keyword>
<dbReference type="OrthoDB" id="9807977at2"/>
<dbReference type="Proteomes" id="UP000295807">
    <property type="component" value="Unassembled WGS sequence"/>
</dbReference>
<dbReference type="GO" id="GO:0043190">
    <property type="term" value="C:ATP-binding cassette (ABC) transporter complex"/>
    <property type="evidence" value="ECO:0007669"/>
    <property type="project" value="TreeGrafter"/>
</dbReference>
<dbReference type="GO" id="GO:0015920">
    <property type="term" value="P:lipopolysaccharide transport"/>
    <property type="evidence" value="ECO:0007669"/>
    <property type="project" value="TreeGrafter"/>
</dbReference>
<evidence type="ECO:0000256" key="3">
    <source>
        <dbReference type="ARBA" id="ARBA00022692"/>
    </source>
</evidence>
<proteinExistence type="predicted"/>
<feature type="transmembrane region" description="Helical" evidence="6">
    <location>
        <begin position="317"/>
        <end position="339"/>
    </location>
</feature>
<comment type="subcellular location">
    <subcellularLocation>
        <location evidence="1">Cell membrane</location>
        <topology evidence="1">Multi-pass membrane protein</topology>
    </subcellularLocation>
</comment>
<name>A0A4R3KSS8_9SPHI</name>
<dbReference type="EMBL" id="SMAD01000003">
    <property type="protein sequence ID" value="TCS88184.1"/>
    <property type="molecule type" value="Genomic_DNA"/>
</dbReference>
<feature type="transmembrane region" description="Helical" evidence="6">
    <location>
        <begin position="21"/>
        <end position="43"/>
    </location>
</feature>
<reference evidence="7 8" key="1">
    <citation type="submission" date="2019-03" db="EMBL/GenBank/DDBJ databases">
        <title>Genomic Encyclopedia of Type Strains, Phase IV (KMG-IV): sequencing the most valuable type-strain genomes for metagenomic binning, comparative biology and taxonomic classification.</title>
        <authorList>
            <person name="Goeker M."/>
        </authorList>
    </citation>
    <scope>NUCLEOTIDE SEQUENCE [LARGE SCALE GENOMIC DNA]</scope>
    <source>
        <strain evidence="7 8">DSM 21100</strain>
    </source>
</reference>
<keyword evidence="3 6" id="KW-0812">Transmembrane</keyword>
<evidence type="ECO:0000256" key="4">
    <source>
        <dbReference type="ARBA" id="ARBA00022989"/>
    </source>
</evidence>
<organism evidence="7 8">
    <name type="scientific">Anseongella ginsenosidimutans</name>
    <dbReference type="NCBI Taxonomy" id="496056"/>
    <lineage>
        <taxon>Bacteria</taxon>
        <taxon>Pseudomonadati</taxon>
        <taxon>Bacteroidota</taxon>
        <taxon>Sphingobacteriia</taxon>
        <taxon>Sphingobacteriales</taxon>
        <taxon>Sphingobacteriaceae</taxon>
        <taxon>Anseongella</taxon>
    </lineage>
</organism>
<dbReference type="PANTHER" id="PTHR33529">
    <property type="entry name" value="SLR0882 PROTEIN-RELATED"/>
    <property type="match status" value="1"/>
</dbReference>